<reference evidence="8 9" key="1">
    <citation type="journal article" date="2021" name="Elife">
        <title>Chloroplast acquisition without the gene transfer in kleptoplastic sea slugs, Plakobranchus ocellatus.</title>
        <authorList>
            <person name="Maeda T."/>
            <person name="Takahashi S."/>
            <person name="Yoshida T."/>
            <person name="Shimamura S."/>
            <person name="Takaki Y."/>
            <person name="Nagai Y."/>
            <person name="Toyoda A."/>
            <person name="Suzuki Y."/>
            <person name="Arimoto A."/>
            <person name="Ishii H."/>
            <person name="Satoh N."/>
            <person name="Nishiyama T."/>
            <person name="Hasebe M."/>
            <person name="Maruyama T."/>
            <person name="Minagawa J."/>
            <person name="Obokata J."/>
            <person name="Shigenobu S."/>
        </authorList>
    </citation>
    <scope>NUCLEOTIDE SEQUENCE [LARGE SCALE GENOMIC DNA]</scope>
</reference>
<evidence type="ECO:0000256" key="1">
    <source>
        <dbReference type="ARBA" id="ARBA00022669"/>
    </source>
</evidence>
<dbReference type="PANTHER" id="PTHR23301:SF0">
    <property type="entry name" value="CHITIN-BINDING TYPE-2 DOMAIN-CONTAINING PROTEIN-RELATED"/>
    <property type="match status" value="1"/>
</dbReference>
<dbReference type="InterPro" id="IPR051940">
    <property type="entry name" value="Chitin_bind-dev_reg"/>
</dbReference>
<keyword evidence="3" id="KW-0677">Repeat</keyword>
<name>A0AAV4AUG5_9GAST</name>
<evidence type="ECO:0000256" key="6">
    <source>
        <dbReference type="SAM" id="SignalP"/>
    </source>
</evidence>
<gene>
    <name evidence="8" type="ORF">PoB_003709700</name>
</gene>
<dbReference type="InterPro" id="IPR036508">
    <property type="entry name" value="Chitin-bd_dom_sf"/>
</dbReference>
<keyword evidence="2 6" id="KW-0732">Signal</keyword>
<dbReference type="PANTHER" id="PTHR23301">
    <property type="entry name" value="CHITIN BINDING PERITROPHIN-A"/>
    <property type="match status" value="1"/>
</dbReference>
<dbReference type="InterPro" id="IPR002557">
    <property type="entry name" value="Chitin-bd_dom"/>
</dbReference>
<keyword evidence="4" id="KW-1015">Disulfide bond</keyword>
<accession>A0AAV4AUG5</accession>
<dbReference type="GO" id="GO:0008061">
    <property type="term" value="F:chitin binding"/>
    <property type="evidence" value="ECO:0007669"/>
    <property type="project" value="UniProtKB-KW"/>
</dbReference>
<evidence type="ECO:0000259" key="7">
    <source>
        <dbReference type="PROSITE" id="PS50940"/>
    </source>
</evidence>
<dbReference type="GO" id="GO:0005576">
    <property type="term" value="C:extracellular region"/>
    <property type="evidence" value="ECO:0007669"/>
    <property type="project" value="InterPro"/>
</dbReference>
<protein>
    <submittedName>
        <fullName evidence="8">Chitin binding beak protein 1</fullName>
    </submittedName>
</protein>
<evidence type="ECO:0000256" key="5">
    <source>
        <dbReference type="ARBA" id="ARBA00023180"/>
    </source>
</evidence>
<evidence type="ECO:0000256" key="2">
    <source>
        <dbReference type="ARBA" id="ARBA00022729"/>
    </source>
</evidence>
<sequence>MDFRIATLLAAILYLAASAPNPHQAKNLCPQGPHAPVFLYADPGNCTQYFICAHGHNYLRVCPDSKHFNNESKVCVPPYSHFDTCSQNPHEAKNQCPQGPNAAGFLYADPDNCTQYFACANGRNYLRSCPDGKRFSNVYKTCVIPYSYFDTCAQENALKECQNGYNGLIAHPTICQRYYNCTSVPRPYRSLLGPNDRECDFPKVFDVVRQECLPFKQAFCGANRIAGKNGCDYVQNQCPVAHCIPCSVRFSSCDGLADGYHRPEGRGYPRKYVFCEDERVLEEASCSGSTFSLPRLARCIPFTYFDHTCTEHQIFYNPLRKCISEIFYDSGCSPDQFYSPTTNQCLSHEHFQAEQNSTQS</sequence>
<dbReference type="SMART" id="SM00494">
    <property type="entry name" value="ChtBD2"/>
    <property type="match status" value="3"/>
</dbReference>
<dbReference type="Gene3D" id="2.170.140.10">
    <property type="entry name" value="Chitin binding domain"/>
    <property type="match status" value="2"/>
</dbReference>
<evidence type="ECO:0000256" key="3">
    <source>
        <dbReference type="ARBA" id="ARBA00022737"/>
    </source>
</evidence>
<feature type="domain" description="Chitin-binding type-2" evidence="7">
    <location>
        <begin position="26"/>
        <end position="87"/>
    </location>
</feature>
<evidence type="ECO:0000313" key="8">
    <source>
        <dbReference type="EMBL" id="GFO10592.1"/>
    </source>
</evidence>
<keyword evidence="5" id="KW-0325">Glycoprotein</keyword>
<evidence type="ECO:0000313" key="9">
    <source>
        <dbReference type="Proteomes" id="UP000735302"/>
    </source>
</evidence>
<dbReference type="Proteomes" id="UP000735302">
    <property type="component" value="Unassembled WGS sequence"/>
</dbReference>
<feature type="domain" description="Chitin-binding type-2" evidence="7">
    <location>
        <begin position="158"/>
        <end position="222"/>
    </location>
</feature>
<evidence type="ECO:0000256" key="4">
    <source>
        <dbReference type="ARBA" id="ARBA00023157"/>
    </source>
</evidence>
<dbReference type="Pfam" id="PF01607">
    <property type="entry name" value="CBM_14"/>
    <property type="match status" value="2"/>
</dbReference>
<comment type="caution">
    <text evidence="8">The sequence shown here is derived from an EMBL/GenBank/DDBJ whole genome shotgun (WGS) entry which is preliminary data.</text>
</comment>
<feature type="domain" description="Chitin-binding type-2" evidence="7">
    <location>
        <begin position="93"/>
        <end position="154"/>
    </location>
</feature>
<dbReference type="AlphaFoldDB" id="A0AAV4AUG5"/>
<organism evidence="8 9">
    <name type="scientific">Plakobranchus ocellatus</name>
    <dbReference type="NCBI Taxonomy" id="259542"/>
    <lineage>
        <taxon>Eukaryota</taxon>
        <taxon>Metazoa</taxon>
        <taxon>Spiralia</taxon>
        <taxon>Lophotrochozoa</taxon>
        <taxon>Mollusca</taxon>
        <taxon>Gastropoda</taxon>
        <taxon>Heterobranchia</taxon>
        <taxon>Euthyneura</taxon>
        <taxon>Panpulmonata</taxon>
        <taxon>Sacoglossa</taxon>
        <taxon>Placobranchoidea</taxon>
        <taxon>Plakobranchidae</taxon>
        <taxon>Plakobranchus</taxon>
    </lineage>
</organism>
<dbReference type="SUPFAM" id="SSF57625">
    <property type="entry name" value="Invertebrate chitin-binding proteins"/>
    <property type="match status" value="3"/>
</dbReference>
<dbReference type="PROSITE" id="PS50940">
    <property type="entry name" value="CHIT_BIND_II"/>
    <property type="match status" value="3"/>
</dbReference>
<dbReference type="EMBL" id="BLXT01004186">
    <property type="protein sequence ID" value="GFO10592.1"/>
    <property type="molecule type" value="Genomic_DNA"/>
</dbReference>
<keyword evidence="9" id="KW-1185">Reference proteome</keyword>
<feature type="signal peptide" evidence="6">
    <location>
        <begin position="1"/>
        <end position="18"/>
    </location>
</feature>
<proteinExistence type="predicted"/>
<feature type="chain" id="PRO_5043618502" evidence="6">
    <location>
        <begin position="19"/>
        <end position="360"/>
    </location>
</feature>
<keyword evidence="1" id="KW-0147">Chitin-binding</keyword>